<dbReference type="AlphaFoldDB" id="A0AAV6JGC7"/>
<dbReference type="PANTHER" id="PTHR31149:SF11">
    <property type="entry name" value="187-KDA MICROTUBULE-ASSOCIATED PROTEIN AIR9"/>
    <property type="match status" value="1"/>
</dbReference>
<dbReference type="GO" id="GO:0005886">
    <property type="term" value="C:plasma membrane"/>
    <property type="evidence" value="ECO:0007669"/>
    <property type="project" value="TreeGrafter"/>
</dbReference>
<gene>
    <name evidence="2" type="ORF">RHGRI_020462</name>
</gene>
<accession>A0AAV6JGC7</accession>
<keyword evidence="3" id="KW-1185">Reference proteome</keyword>
<comment type="caution">
    <text evidence="2">The sequence shown here is derived from an EMBL/GenBank/DDBJ whole genome shotgun (WGS) entry which is preliminary data.</text>
</comment>
<reference evidence="2" key="1">
    <citation type="submission" date="2020-08" db="EMBL/GenBank/DDBJ databases">
        <title>Plant Genome Project.</title>
        <authorList>
            <person name="Zhang R.-G."/>
        </authorList>
    </citation>
    <scope>NUCLEOTIDE SEQUENCE</scope>
    <source>
        <strain evidence="2">WSP0</strain>
        <tissue evidence="2">Leaf</tissue>
    </source>
</reference>
<feature type="domain" description="AIR9-like A9" evidence="1">
    <location>
        <begin position="6"/>
        <end position="101"/>
    </location>
</feature>
<evidence type="ECO:0000313" key="3">
    <source>
        <dbReference type="Proteomes" id="UP000823749"/>
    </source>
</evidence>
<dbReference type="Pfam" id="PF23197">
    <property type="entry name" value="IG_AIR9"/>
    <property type="match status" value="2"/>
</dbReference>
<dbReference type="Proteomes" id="UP000823749">
    <property type="component" value="Chromosome 7"/>
</dbReference>
<evidence type="ECO:0000259" key="1">
    <source>
        <dbReference type="Pfam" id="PF23197"/>
    </source>
</evidence>
<dbReference type="GO" id="GO:0009506">
    <property type="term" value="C:plasmodesma"/>
    <property type="evidence" value="ECO:0007669"/>
    <property type="project" value="TreeGrafter"/>
</dbReference>
<proteinExistence type="predicted"/>
<organism evidence="2 3">
    <name type="scientific">Rhododendron griersonianum</name>
    <dbReference type="NCBI Taxonomy" id="479676"/>
    <lineage>
        <taxon>Eukaryota</taxon>
        <taxon>Viridiplantae</taxon>
        <taxon>Streptophyta</taxon>
        <taxon>Embryophyta</taxon>
        <taxon>Tracheophyta</taxon>
        <taxon>Spermatophyta</taxon>
        <taxon>Magnoliopsida</taxon>
        <taxon>eudicotyledons</taxon>
        <taxon>Gunneridae</taxon>
        <taxon>Pentapetalae</taxon>
        <taxon>asterids</taxon>
        <taxon>Ericales</taxon>
        <taxon>Ericaceae</taxon>
        <taxon>Ericoideae</taxon>
        <taxon>Rhodoreae</taxon>
        <taxon>Rhododendron</taxon>
    </lineage>
</organism>
<name>A0AAV6JGC7_9ERIC</name>
<sequence length="294" mass="32317">MQAQPSVNDVQIIGEVVEGGTIKGVGKYFGGREGLSKFEWLGREHRNIGLVFYYQVISSDGNQTEVIDATTASYILSVDDIGYLVFVSCEPVRCDWARGPIVLSEQIRPIILGDCFYEWFRLESNGIKDKLNAGGKVLGLAFGGCRKMSELVYTPVRKDGVKGSATCVLSTAVSPVFVVIAEPMGVELVIPGCCEDQIVVPQKTYFGGQESVGEYVWYRTKNKLNEADLMDITVMCEDVHVCGQRLTCTPTLEDVGVYLALYWQPTRADGKCGKPLVSSCYSRGTPGTTFMFFT</sequence>
<dbReference type="PANTHER" id="PTHR31149">
    <property type="entry name" value="EXPRESSED PROTEIN"/>
    <property type="match status" value="1"/>
</dbReference>
<evidence type="ECO:0000313" key="2">
    <source>
        <dbReference type="EMBL" id="KAG5540241.1"/>
    </source>
</evidence>
<dbReference type="EMBL" id="JACTNZ010000007">
    <property type="protein sequence ID" value="KAG5540241.1"/>
    <property type="molecule type" value="Genomic_DNA"/>
</dbReference>
<dbReference type="InterPro" id="IPR056284">
    <property type="entry name" value="AIR9-like_A9"/>
</dbReference>
<protein>
    <recommendedName>
        <fullName evidence="1">AIR9-like A9 domain-containing protein</fullName>
    </recommendedName>
</protein>
<feature type="domain" description="AIR9-like A9" evidence="1">
    <location>
        <begin position="189"/>
        <end position="276"/>
    </location>
</feature>